<feature type="chain" id="PRO_5003839031" description="RxLR effector protein" evidence="2">
    <location>
        <begin position="21"/>
        <end position="155"/>
    </location>
</feature>
<protein>
    <recommendedName>
        <fullName evidence="5">RxLR effector protein</fullName>
    </recommendedName>
</protein>
<feature type="compositionally biased region" description="Basic and acidic residues" evidence="1">
    <location>
        <begin position="122"/>
        <end position="155"/>
    </location>
</feature>
<evidence type="ECO:0000313" key="3">
    <source>
        <dbReference type="EMBL" id="EJK50130.1"/>
    </source>
</evidence>
<comment type="caution">
    <text evidence="3">The sequence shown here is derived from an EMBL/GenBank/DDBJ whole genome shotgun (WGS) entry which is preliminary data.</text>
</comment>
<keyword evidence="4" id="KW-1185">Reference proteome</keyword>
<name>K0RAC5_THAOC</name>
<feature type="compositionally biased region" description="Basic and acidic residues" evidence="1">
    <location>
        <begin position="90"/>
        <end position="106"/>
    </location>
</feature>
<feature type="signal peptide" evidence="2">
    <location>
        <begin position="1"/>
        <end position="20"/>
    </location>
</feature>
<accession>K0RAC5</accession>
<feature type="compositionally biased region" description="Basic and acidic residues" evidence="1">
    <location>
        <begin position="70"/>
        <end position="81"/>
    </location>
</feature>
<dbReference type="AlphaFoldDB" id="K0RAC5"/>
<reference evidence="3 4" key="1">
    <citation type="journal article" date="2012" name="Genome Biol.">
        <title>Genome and low-iron response of an oceanic diatom adapted to chronic iron limitation.</title>
        <authorList>
            <person name="Lommer M."/>
            <person name="Specht M."/>
            <person name="Roy A.S."/>
            <person name="Kraemer L."/>
            <person name="Andreson R."/>
            <person name="Gutowska M.A."/>
            <person name="Wolf J."/>
            <person name="Bergner S.V."/>
            <person name="Schilhabel M.B."/>
            <person name="Klostermeier U.C."/>
            <person name="Beiko R.G."/>
            <person name="Rosenstiel P."/>
            <person name="Hippler M."/>
            <person name="Laroche J."/>
        </authorList>
    </citation>
    <scope>NUCLEOTIDE SEQUENCE [LARGE SCALE GENOMIC DNA]</scope>
    <source>
        <strain evidence="3 4">CCMP1005</strain>
    </source>
</reference>
<gene>
    <name evidence="3" type="ORF">THAOC_30929</name>
</gene>
<evidence type="ECO:0000256" key="2">
    <source>
        <dbReference type="SAM" id="SignalP"/>
    </source>
</evidence>
<organism evidence="3 4">
    <name type="scientific">Thalassiosira oceanica</name>
    <name type="common">Marine diatom</name>
    <dbReference type="NCBI Taxonomy" id="159749"/>
    <lineage>
        <taxon>Eukaryota</taxon>
        <taxon>Sar</taxon>
        <taxon>Stramenopiles</taxon>
        <taxon>Ochrophyta</taxon>
        <taxon>Bacillariophyta</taxon>
        <taxon>Coscinodiscophyceae</taxon>
        <taxon>Thalassiosirophycidae</taxon>
        <taxon>Thalassiosirales</taxon>
        <taxon>Thalassiosiraceae</taxon>
        <taxon>Thalassiosira</taxon>
    </lineage>
</organism>
<keyword evidence="2" id="KW-0732">Signal</keyword>
<evidence type="ECO:0000313" key="4">
    <source>
        <dbReference type="Proteomes" id="UP000266841"/>
    </source>
</evidence>
<dbReference type="Proteomes" id="UP000266841">
    <property type="component" value="Unassembled WGS sequence"/>
</dbReference>
<sequence length="155" mass="17157">MRFHTAAAVFAAIHCTSTTAFVPSRRAHAPSSATALGAKTVSFKEDSRKKLVSGDQPGRERGQGHPRPQGAERRPRAELRRARDRQRRSHDRERDQPGGPRGERGRAPRAGGGEQVRQQGGGRHDDQHDHDPGHREQRDEGRDFGGEPHRAQCGD</sequence>
<evidence type="ECO:0008006" key="5">
    <source>
        <dbReference type="Google" id="ProtNLM"/>
    </source>
</evidence>
<dbReference type="EMBL" id="AGNL01044168">
    <property type="protein sequence ID" value="EJK50130.1"/>
    <property type="molecule type" value="Genomic_DNA"/>
</dbReference>
<feature type="region of interest" description="Disordered" evidence="1">
    <location>
        <begin position="25"/>
        <end position="155"/>
    </location>
</feature>
<proteinExistence type="predicted"/>
<evidence type="ECO:0000256" key="1">
    <source>
        <dbReference type="SAM" id="MobiDB-lite"/>
    </source>
</evidence>